<dbReference type="PANTHER" id="PTHR11199">
    <property type="entry name" value="STROMAL ANTIGEN"/>
    <property type="match status" value="1"/>
</dbReference>
<evidence type="ECO:0000313" key="2">
    <source>
        <dbReference type="EMBL" id="KAG6735313.1"/>
    </source>
</evidence>
<evidence type="ECO:0000313" key="3">
    <source>
        <dbReference type="Proteomes" id="UP000886885"/>
    </source>
</evidence>
<dbReference type="AlphaFoldDB" id="A0A8X7XLT1"/>
<dbReference type="Proteomes" id="UP000886885">
    <property type="component" value="Unassembled WGS sequence"/>
</dbReference>
<dbReference type="EMBL" id="JAAWWB010002284">
    <property type="protein sequence ID" value="KAG6735313.1"/>
    <property type="molecule type" value="Genomic_DNA"/>
</dbReference>
<reference evidence="2" key="1">
    <citation type="journal article" date="2020" name="bioRxiv">
        <title>Hybrid origin of Populus tomentosa Carr. identified through genome sequencing and phylogenomic analysis.</title>
        <authorList>
            <person name="An X."/>
            <person name="Gao K."/>
            <person name="Chen Z."/>
            <person name="Li J."/>
            <person name="Yang X."/>
            <person name="Yang X."/>
            <person name="Zhou J."/>
            <person name="Guo T."/>
            <person name="Zhao T."/>
            <person name="Huang S."/>
            <person name="Miao D."/>
            <person name="Khan W.U."/>
            <person name="Rao P."/>
            <person name="Ye M."/>
            <person name="Lei B."/>
            <person name="Liao W."/>
            <person name="Wang J."/>
            <person name="Ji L."/>
            <person name="Li Y."/>
            <person name="Guo B."/>
            <person name="Mustafa N.S."/>
            <person name="Li S."/>
            <person name="Yun Q."/>
            <person name="Keller S.R."/>
            <person name="Mao J."/>
            <person name="Zhang R."/>
            <person name="Strauss S.H."/>
        </authorList>
    </citation>
    <scope>NUCLEOTIDE SEQUENCE</scope>
    <source>
        <strain evidence="2">GM15</strain>
        <tissue evidence="2">Leaf</tissue>
    </source>
</reference>
<dbReference type="InterPro" id="IPR039662">
    <property type="entry name" value="Cohesin_Scc3/SA"/>
</dbReference>
<dbReference type="PANTHER" id="PTHR11199:SF0">
    <property type="entry name" value="LD34181P-RELATED"/>
    <property type="match status" value="1"/>
</dbReference>
<proteinExistence type="predicted"/>
<name>A0A8X7XLT1_POPTO</name>
<accession>A0A8X7XLT1</accession>
<keyword evidence="3" id="KW-1185">Reference proteome</keyword>
<gene>
    <name evidence="2" type="ORF">POTOM_062128</name>
</gene>
<organism evidence="2 3">
    <name type="scientific">Populus tomentosa</name>
    <name type="common">Chinese white poplar</name>
    <dbReference type="NCBI Taxonomy" id="118781"/>
    <lineage>
        <taxon>Eukaryota</taxon>
        <taxon>Viridiplantae</taxon>
        <taxon>Streptophyta</taxon>
        <taxon>Embryophyta</taxon>
        <taxon>Tracheophyta</taxon>
        <taxon>Spermatophyta</taxon>
        <taxon>Magnoliopsida</taxon>
        <taxon>eudicotyledons</taxon>
        <taxon>Gunneridae</taxon>
        <taxon>Pentapetalae</taxon>
        <taxon>rosids</taxon>
        <taxon>fabids</taxon>
        <taxon>Malpighiales</taxon>
        <taxon>Salicaceae</taxon>
        <taxon>Saliceae</taxon>
        <taxon>Populus</taxon>
    </lineage>
</organism>
<dbReference type="GO" id="GO:0003682">
    <property type="term" value="F:chromatin binding"/>
    <property type="evidence" value="ECO:0007669"/>
    <property type="project" value="TreeGrafter"/>
</dbReference>
<feature type="compositionally biased region" description="Acidic residues" evidence="1">
    <location>
        <begin position="296"/>
        <end position="306"/>
    </location>
</feature>
<protein>
    <submittedName>
        <fullName evidence="2">Uncharacterized protein</fullName>
    </submittedName>
</protein>
<dbReference type="GO" id="GO:0007062">
    <property type="term" value="P:sister chromatid cohesion"/>
    <property type="evidence" value="ECO:0007669"/>
    <property type="project" value="TreeGrafter"/>
</dbReference>
<sequence>MLEKQIHAYFHVGYSIFVLPLLFISNICLTDETEDEDTKKEYIEETNRDAVMIASAKLVVSNAVPKGCCNISQEYLTPEIISHFGMHGTSVAEIVKHLITVIKKKDDFPNIFIEALKRAYDRHLVDLSKSDDKSFTSKSFLECKDLATRLSGTFMGAARNKHKSDILKIVRDGIEYAFLDAPKQLFFLEGAMVHFVPKLPVIDILEILKDVQSRTENVNTDEDPSGWRPYHMFVDSLREKYVKNEGLPDEKERRRSGRPRKRGNIEGKRLFDEESSSEEEDSISGSDREDAHDEEEKQDEEEEEEAPLIHSIRSSSKLRSLKLSRDENKGQRKRVSASRTSGA</sequence>
<feature type="compositionally biased region" description="Basic and acidic residues" evidence="1">
    <location>
        <begin position="286"/>
        <end position="295"/>
    </location>
</feature>
<feature type="compositionally biased region" description="Basic and acidic residues" evidence="1">
    <location>
        <begin position="263"/>
        <end position="272"/>
    </location>
</feature>
<feature type="region of interest" description="Disordered" evidence="1">
    <location>
        <begin position="244"/>
        <end position="343"/>
    </location>
</feature>
<dbReference type="GO" id="GO:0008278">
    <property type="term" value="C:cohesin complex"/>
    <property type="evidence" value="ECO:0007669"/>
    <property type="project" value="TreeGrafter"/>
</dbReference>
<feature type="compositionally biased region" description="Basic and acidic residues" evidence="1">
    <location>
        <begin position="244"/>
        <end position="253"/>
    </location>
</feature>
<feature type="compositionally biased region" description="Acidic residues" evidence="1">
    <location>
        <begin position="273"/>
        <end position="282"/>
    </location>
</feature>
<comment type="caution">
    <text evidence="2">The sequence shown here is derived from an EMBL/GenBank/DDBJ whole genome shotgun (WGS) entry which is preliminary data.</text>
</comment>
<dbReference type="GO" id="GO:0000785">
    <property type="term" value="C:chromatin"/>
    <property type="evidence" value="ECO:0007669"/>
    <property type="project" value="TreeGrafter"/>
</dbReference>
<evidence type="ECO:0000256" key="1">
    <source>
        <dbReference type="SAM" id="MobiDB-lite"/>
    </source>
</evidence>
<dbReference type="GO" id="GO:0005634">
    <property type="term" value="C:nucleus"/>
    <property type="evidence" value="ECO:0007669"/>
    <property type="project" value="TreeGrafter"/>
</dbReference>
<dbReference type="OrthoDB" id="1740069at2759"/>